<reference evidence="1" key="1">
    <citation type="submission" date="2023-08" db="EMBL/GenBank/DDBJ databases">
        <title>Pelteobagrus vachellii genome.</title>
        <authorList>
            <person name="Liu H."/>
        </authorList>
    </citation>
    <scope>NUCLEOTIDE SEQUENCE</scope>
    <source>
        <strain evidence="1">PRFRI_2022a</strain>
        <tissue evidence="1">Muscle</tissue>
    </source>
</reference>
<gene>
    <name evidence="1" type="ORF">Q7C36_001844</name>
</gene>
<accession>A0AA88T6T4</accession>
<protein>
    <submittedName>
        <fullName evidence="1">Uncharacterized protein</fullName>
    </submittedName>
</protein>
<proteinExistence type="predicted"/>
<dbReference type="EMBL" id="JAVHJS010000002">
    <property type="protein sequence ID" value="KAK2865788.1"/>
    <property type="molecule type" value="Genomic_DNA"/>
</dbReference>
<name>A0AA88T6T4_TACVA</name>
<sequence>MSYNTFVLLRFEELSFTNTPSLSHPNILTGSTFGFLCCSTSHFFSSCILLFHKRFLKSGQDERTQDCGSSAEEMTVKLSDGCVLWLQLWLQLISC</sequence>
<keyword evidence="2" id="KW-1185">Reference proteome</keyword>
<dbReference type="AlphaFoldDB" id="A0AA88T6T4"/>
<organism evidence="1 2">
    <name type="scientific">Tachysurus vachellii</name>
    <name type="common">Darkbarbel catfish</name>
    <name type="synonym">Pelteobagrus vachellii</name>
    <dbReference type="NCBI Taxonomy" id="175792"/>
    <lineage>
        <taxon>Eukaryota</taxon>
        <taxon>Metazoa</taxon>
        <taxon>Chordata</taxon>
        <taxon>Craniata</taxon>
        <taxon>Vertebrata</taxon>
        <taxon>Euteleostomi</taxon>
        <taxon>Actinopterygii</taxon>
        <taxon>Neopterygii</taxon>
        <taxon>Teleostei</taxon>
        <taxon>Ostariophysi</taxon>
        <taxon>Siluriformes</taxon>
        <taxon>Bagridae</taxon>
        <taxon>Tachysurus</taxon>
    </lineage>
</organism>
<evidence type="ECO:0000313" key="2">
    <source>
        <dbReference type="Proteomes" id="UP001187315"/>
    </source>
</evidence>
<evidence type="ECO:0000313" key="1">
    <source>
        <dbReference type="EMBL" id="KAK2865788.1"/>
    </source>
</evidence>
<dbReference type="Proteomes" id="UP001187315">
    <property type="component" value="Unassembled WGS sequence"/>
</dbReference>
<comment type="caution">
    <text evidence="1">The sequence shown here is derived from an EMBL/GenBank/DDBJ whole genome shotgun (WGS) entry which is preliminary data.</text>
</comment>